<dbReference type="Pfam" id="PF10150">
    <property type="entry name" value="RNase_E_G"/>
    <property type="match status" value="1"/>
</dbReference>
<evidence type="ECO:0000256" key="4">
    <source>
        <dbReference type="ARBA" id="ARBA00022842"/>
    </source>
</evidence>
<evidence type="ECO:0000313" key="8">
    <source>
        <dbReference type="Proteomes" id="UP001649381"/>
    </source>
</evidence>
<dbReference type="InterPro" id="IPR004659">
    <property type="entry name" value="RNase_E/G"/>
</dbReference>
<dbReference type="Gene3D" id="2.40.50.140">
    <property type="entry name" value="Nucleic acid-binding proteins"/>
    <property type="match status" value="1"/>
</dbReference>
<dbReference type="Pfam" id="PF00575">
    <property type="entry name" value="S1"/>
    <property type="match status" value="1"/>
</dbReference>
<dbReference type="PROSITE" id="PS50126">
    <property type="entry name" value="S1"/>
    <property type="match status" value="1"/>
</dbReference>
<accession>A0ABS9H299</accession>
<keyword evidence="2" id="KW-0479">Metal-binding</keyword>
<dbReference type="Proteomes" id="UP001649381">
    <property type="component" value="Unassembled WGS sequence"/>
</dbReference>
<evidence type="ECO:0000259" key="6">
    <source>
        <dbReference type="PROSITE" id="PS50126"/>
    </source>
</evidence>
<organism evidence="7 8">
    <name type="scientific">Pseudalkalibacillus berkeleyi</name>
    <dbReference type="NCBI Taxonomy" id="1069813"/>
    <lineage>
        <taxon>Bacteria</taxon>
        <taxon>Bacillati</taxon>
        <taxon>Bacillota</taxon>
        <taxon>Bacilli</taxon>
        <taxon>Bacillales</taxon>
        <taxon>Fictibacillaceae</taxon>
        <taxon>Pseudalkalibacillus</taxon>
    </lineage>
</organism>
<dbReference type="SUPFAM" id="SSF50249">
    <property type="entry name" value="Nucleic acid-binding proteins"/>
    <property type="match status" value="1"/>
</dbReference>
<keyword evidence="4" id="KW-0460">Magnesium</keyword>
<dbReference type="InterPro" id="IPR019307">
    <property type="entry name" value="RNA-bd_AU-1/RNase_E/G"/>
</dbReference>
<dbReference type="NCBIfam" id="TIGR00757">
    <property type="entry name" value="RNaseEG"/>
    <property type="match status" value="1"/>
</dbReference>
<keyword evidence="8" id="KW-1185">Reference proteome</keyword>
<dbReference type="InterPro" id="IPR003029">
    <property type="entry name" value="S1_domain"/>
</dbReference>
<dbReference type="RefSeq" id="WP_236334232.1">
    <property type="nucleotide sequence ID" value="NZ_JAKIJS010000001.1"/>
</dbReference>
<dbReference type="PANTHER" id="PTHR30001:SF0">
    <property type="entry name" value="RIBONUCLEASE G"/>
    <property type="match status" value="1"/>
</dbReference>
<keyword evidence="5" id="KW-0694">RNA-binding</keyword>
<comment type="caution">
    <text evidence="7">The sequence shown here is derived from an EMBL/GenBank/DDBJ whole genome shotgun (WGS) entry which is preliminary data.</text>
</comment>
<keyword evidence="3" id="KW-0378">Hydrolase</keyword>
<name>A0ABS9H299_9BACL</name>
<sequence>MDQIIFNLTTSEKRAAIIQDGKVVEILIERPDAYPKAENIYLGRVIKVLPGMQAAFVDIGHEQNGFIHATDLVNDHNQERPINEVIHEGQTIVVQVKREASKNKGPLLTGNIAIPGENLVYLPFGEYVAVSKKLTENGRDQVKLAGEALIEGQEGVIMRTSSAKTSRDKLEEEFYELRHKWHHILGKSKSMSEVHLLFEGKSIIDTALNNHLAKEAELVFDEFKAYQKCKNILSKNYKLSLYKGHENIFSYYQVDASIQKALNQSIWLKNGGHIQIDYTEALTVIDVNTGKFTGKQDRAQAILQTNLLAAEETARQLRLRNISGMVVIDFIRMSDERHRLEVQKHLKTALESDPIQTRIYGFTALGIMELTRQKVRDSLHAIMKDDCNRCQSPHQQFSVKTLFYELERRVHELSTTEEEGVWVELSSELYSYIHENQSDRLEHISNLIPARLFVTKSIDSEGPNIRIRHIGQKADIEARIDKE</sequence>
<comment type="cofactor">
    <cofactor evidence="1">
        <name>Mg(2+)</name>
        <dbReference type="ChEBI" id="CHEBI:18420"/>
    </cofactor>
</comment>
<feature type="domain" description="S1 motif" evidence="6">
    <location>
        <begin position="38"/>
        <end position="111"/>
    </location>
</feature>
<protein>
    <submittedName>
        <fullName evidence="7">Rne/Rng family ribonuclease</fullName>
    </submittedName>
</protein>
<dbReference type="InterPro" id="IPR012340">
    <property type="entry name" value="NA-bd_OB-fold"/>
</dbReference>
<dbReference type="SMART" id="SM00316">
    <property type="entry name" value="S1"/>
    <property type="match status" value="1"/>
</dbReference>
<evidence type="ECO:0000313" key="7">
    <source>
        <dbReference type="EMBL" id="MCF6138090.1"/>
    </source>
</evidence>
<dbReference type="CDD" id="cd04453">
    <property type="entry name" value="S1_RNase_E"/>
    <property type="match status" value="1"/>
</dbReference>
<evidence type="ECO:0000256" key="1">
    <source>
        <dbReference type="ARBA" id="ARBA00001946"/>
    </source>
</evidence>
<evidence type="ECO:0000256" key="2">
    <source>
        <dbReference type="ARBA" id="ARBA00022723"/>
    </source>
</evidence>
<dbReference type="PANTHER" id="PTHR30001">
    <property type="entry name" value="RIBONUCLEASE"/>
    <property type="match status" value="1"/>
</dbReference>
<gene>
    <name evidence="7" type="ORF">L2716_10175</name>
</gene>
<evidence type="ECO:0000256" key="5">
    <source>
        <dbReference type="ARBA" id="ARBA00022884"/>
    </source>
</evidence>
<reference evidence="7 8" key="1">
    <citation type="submission" date="2022-01" db="EMBL/GenBank/DDBJ databases">
        <title>Alkalihalobacillus sp. EGI L200015, a novel bacterium isolated from a salt lake sediment.</title>
        <authorList>
            <person name="Gao L."/>
            <person name="Fang B.-Z."/>
            <person name="Li W.-J."/>
        </authorList>
    </citation>
    <scope>NUCLEOTIDE SEQUENCE [LARGE SCALE GENOMIC DNA]</scope>
    <source>
        <strain evidence="7 8">KCTC 12718</strain>
    </source>
</reference>
<proteinExistence type="predicted"/>
<dbReference type="EMBL" id="JAKIJS010000001">
    <property type="protein sequence ID" value="MCF6138090.1"/>
    <property type="molecule type" value="Genomic_DNA"/>
</dbReference>
<evidence type="ECO:0000256" key="3">
    <source>
        <dbReference type="ARBA" id="ARBA00022801"/>
    </source>
</evidence>